<feature type="region of interest" description="Disordered" evidence="2">
    <location>
        <begin position="612"/>
        <end position="671"/>
    </location>
</feature>
<proteinExistence type="predicted"/>
<protein>
    <submittedName>
        <fullName evidence="3">Uncharacterized protein</fullName>
    </submittedName>
</protein>
<dbReference type="EMBL" id="SDIL01000084">
    <property type="protein sequence ID" value="RXK36881.1"/>
    <property type="molecule type" value="Genomic_DNA"/>
</dbReference>
<feature type="coiled-coil region" evidence="1">
    <location>
        <begin position="183"/>
        <end position="217"/>
    </location>
</feature>
<feature type="compositionally biased region" description="Polar residues" evidence="2">
    <location>
        <begin position="628"/>
        <end position="641"/>
    </location>
</feature>
<feature type="region of interest" description="Disordered" evidence="2">
    <location>
        <begin position="1"/>
        <end position="141"/>
    </location>
</feature>
<feature type="compositionally biased region" description="Polar residues" evidence="2">
    <location>
        <begin position="305"/>
        <end position="339"/>
    </location>
</feature>
<evidence type="ECO:0000313" key="4">
    <source>
        <dbReference type="Proteomes" id="UP000289152"/>
    </source>
</evidence>
<feature type="region of interest" description="Disordered" evidence="2">
    <location>
        <begin position="443"/>
        <end position="557"/>
    </location>
</feature>
<reference evidence="3 4" key="1">
    <citation type="submission" date="2016-06" db="EMBL/GenBank/DDBJ databases">
        <title>Evolution of pathogenesis and genome organization in the Tremellales.</title>
        <authorList>
            <person name="Cuomo C."/>
            <person name="Litvintseva A."/>
            <person name="Heitman J."/>
            <person name="Chen Y."/>
            <person name="Sun S."/>
            <person name="Springer D."/>
            <person name="Dromer F."/>
            <person name="Young S."/>
            <person name="Zeng Q."/>
            <person name="Chapman S."/>
            <person name="Gujja S."/>
            <person name="Saif S."/>
            <person name="Birren B."/>
        </authorList>
    </citation>
    <scope>NUCLEOTIDE SEQUENCE [LARGE SCALE GENOMIC DNA]</scope>
    <source>
        <strain evidence="3 4">ATCC 28783</strain>
    </source>
</reference>
<evidence type="ECO:0000256" key="1">
    <source>
        <dbReference type="SAM" id="Coils"/>
    </source>
</evidence>
<feature type="compositionally biased region" description="Polar residues" evidence="2">
    <location>
        <begin position="123"/>
        <end position="132"/>
    </location>
</feature>
<feature type="compositionally biased region" description="Low complexity" evidence="2">
    <location>
        <begin position="43"/>
        <end position="65"/>
    </location>
</feature>
<feature type="compositionally biased region" description="Polar residues" evidence="2">
    <location>
        <begin position="443"/>
        <end position="472"/>
    </location>
</feature>
<evidence type="ECO:0000313" key="3">
    <source>
        <dbReference type="EMBL" id="RXK36881.1"/>
    </source>
</evidence>
<feature type="compositionally biased region" description="Acidic residues" evidence="2">
    <location>
        <begin position="648"/>
        <end position="657"/>
    </location>
</feature>
<evidence type="ECO:0000256" key="2">
    <source>
        <dbReference type="SAM" id="MobiDB-lite"/>
    </source>
</evidence>
<keyword evidence="1" id="KW-0175">Coiled coil</keyword>
<dbReference type="InParanoid" id="A0A4Q1BH18"/>
<name>A0A4Q1BH18_TREME</name>
<keyword evidence="4" id="KW-1185">Reference proteome</keyword>
<dbReference type="AlphaFoldDB" id="A0A4Q1BH18"/>
<feature type="compositionally biased region" description="Polar residues" evidence="2">
    <location>
        <begin position="24"/>
        <end position="42"/>
    </location>
</feature>
<organism evidence="3 4">
    <name type="scientific">Tremella mesenterica</name>
    <name type="common">Jelly fungus</name>
    <dbReference type="NCBI Taxonomy" id="5217"/>
    <lineage>
        <taxon>Eukaryota</taxon>
        <taxon>Fungi</taxon>
        <taxon>Dikarya</taxon>
        <taxon>Basidiomycota</taxon>
        <taxon>Agaricomycotina</taxon>
        <taxon>Tremellomycetes</taxon>
        <taxon>Tremellales</taxon>
        <taxon>Tremellaceae</taxon>
        <taxon>Tremella</taxon>
    </lineage>
</organism>
<gene>
    <name evidence="3" type="ORF">M231_05855</name>
</gene>
<accession>A0A4Q1BH18</accession>
<dbReference type="Proteomes" id="UP000289152">
    <property type="component" value="Unassembled WGS sequence"/>
</dbReference>
<feature type="region of interest" description="Disordered" evidence="2">
    <location>
        <begin position="292"/>
        <end position="340"/>
    </location>
</feature>
<dbReference type="VEuPathDB" id="FungiDB:TREMEDRAFT_65574"/>
<feature type="compositionally biased region" description="Polar residues" evidence="2">
    <location>
        <begin position="488"/>
        <end position="499"/>
    </location>
</feature>
<feature type="compositionally biased region" description="Basic and acidic residues" evidence="2">
    <location>
        <begin position="292"/>
        <end position="304"/>
    </location>
</feature>
<sequence>MFTQARGSDMPPPPTQRAAPSQRAPLSQRATVSNQVPTLGTIRSSLAAQSARPPSSQPARSVLPPSSQPRPRPAAAYPPILPSSTSIVSRPGSVPVYQPPTPSPSLLGSVSGRHVVDSYRPPSAQSQGSSHRSGVEGSGGPKWGEQIMVFLEAQEENRVIQHRDSVRGIEALHEDIQTLFEGQASLQDDNRALRNEVKLLREANVDLSHKLERLLEQFGQHGRDSPDIKDQIEELRNDIHELHIEQKAIPNKDELVEELQVQFSTPLSELLGNIGRVLEILESLKEMHRATNEARSMDMTRSTDHTSSMNNAPLTNNDTLSTNDPADTTSPRSSPQTEVRSLVRSIKDLGQQVKELPQWVLAALRTTPLPPASILTEVHGFITDLQERLKVQALTSKHMQADVSVMENLMEGMLNEMKILRIATKVGSTGSTAPTERVVHVAQNQREAAENSQATAQKEPTKNSQPTEQNDLQEVPSEHPAAPHTPSDLLSLNTNSSGHGETDSDPYAYVDKQTNVTTAKRPTKKRAVYAKTKTPAEGKKTSPQAQQTTRKKRVPVEPLLTQNLGFRRETRRASAERLRREAAAREIIDLASSSEAANPSNAVDDLASLSTPVLANDGQPRAREESGSHGQTGPSGESVQENVVAREGEEENIEIDTDLQSGTDKSRGDRNLYTMMRAKQVRRRNGEGVGTMEGLFQI</sequence>
<comment type="caution">
    <text evidence="3">The sequence shown here is derived from an EMBL/GenBank/DDBJ whole genome shotgun (WGS) entry which is preliminary data.</text>
</comment>